<evidence type="ECO:0000313" key="3">
    <source>
        <dbReference type="Proteomes" id="UP000215453"/>
    </source>
</evidence>
<dbReference type="Pfam" id="PF00856">
    <property type="entry name" value="SET"/>
    <property type="match status" value="1"/>
</dbReference>
<dbReference type="SMART" id="SM00317">
    <property type="entry name" value="SET"/>
    <property type="match status" value="1"/>
</dbReference>
<dbReference type="Proteomes" id="UP000215453">
    <property type="component" value="Chromosome 3"/>
</dbReference>
<dbReference type="Gene3D" id="1.25.40.10">
    <property type="entry name" value="Tetratricopeptide repeat domain"/>
    <property type="match status" value="1"/>
</dbReference>
<dbReference type="InterPro" id="IPR011990">
    <property type="entry name" value="TPR-like_helical_dom_sf"/>
</dbReference>
<dbReference type="InterPro" id="IPR046341">
    <property type="entry name" value="SET_dom_sf"/>
</dbReference>
<dbReference type="EMBL" id="LT882678">
    <property type="protein sequence ID" value="SMY22669.1"/>
    <property type="molecule type" value="Genomic_DNA"/>
</dbReference>
<dbReference type="InterPro" id="IPR053209">
    <property type="entry name" value="Gramillin-biosynth_MTr"/>
</dbReference>
<feature type="domain" description="SET" evidence="1">
    <location>
        <begin position="369"/>
        <end position="554"/>
    </location>
</feature>
<accession>A0A1Y6LG96</accession>
<protein>
    <recommendedName>
        <fullName evidence="1">SET domain-containing protein</fullName>
    </recommendedName>
</protein>
<reference evidence="2 3" key="1">
    <citation type="submission" date="2016-10" db="EMBL/GenBank/DDBJ databases">
        <authorList>
            <person name="Varghese N."/>
        </authorList>
    </citation>
    <scope>NUCLEOTIDE SEQUENCE [LARGE SCALE GENOMIC DNA]</scope>
</reference>
<sequence length="753" mass="84563">MAAPQLNEELTKQRDDLLAFQKKLHRTANSRRGQPAKNKPSRADLQGQFTDLAAQQAAAIPPGQTNIRQSIVSYAYPPCTRPLAELKPITIGELRVETNHRGRVLFVKTFGVPKRFQAVQNAVEDDVGSVDRLSVYNFEPLLTPNEVLPRDVVFAVKEPYYKATADGGVSLRIDHPSDLMRLSDDDGRVPLGLQPRLRELCEDKSQKDWKDKGNEAFKMKDFRGAVEAYSKGLKITGTGNNHVTGKKDLLRNRAIAHIHLGWYEAGLEDAQKAVIMTGGQNQEFEKSKDNAKAFYRAGCAAYQLRKFTLAKSEFQKSLQCAAYDDDAIRELVRTERRLREQETGTYTFDDMVDSVKRKQRHLDHADYDLKVISRQSKTGGNGLFAKESIKAGELVLCEKAYAVAFNDENETEITVIINMNRDTMSMGTHATRLVSVMHKLMHNPEQASKFSKLYDGGYQPKTITSLVDGVVPVDNFQVQAALEVNGFGCPATATALGGDEDPSGNGVSTGVWITASFINHDCIGNAQRSFIGDFMIVRATKDIAKDEEILQRYKNETDNYDEFQKTVQQLWGFKCKCRLCVAESKTTGQQRKHRVGLLIKAKEFLADNDLDRTTAPAKAMVTQAEKLWKRIDQSYDDKHFIHGLPRLGLHDLAHWLCMAHLLQRSDKLTVREWATRCLHSQGLMIDVVDGKLTIDRKLARPDITGVHAATYMASTYEEEDVKTQFEDLAKELYEIGHGVMYGYNSTSQVQARG</sequence>
<proteinExistence type="predicted"/>
<dbReference type="PANTHER" id="PTHR47643:SF2">
    <property type="entry name" value="TPR DOMAIN PROTEIN (AFU_ORTHOLOGUE AFUA_5G12710)"/>
    <property type="match status" value="1"/>
</dbReference>
<dbReference type="SUPFAM" id="SSF82199">
    <property type="entry name" value="SET domain"/>
    <property type="match status" value="1"/>
</dbReference>
<dbReference type="InterPro" id="IPR001214">
    <property type="entry name" value="SET_dom"/>
</dbReference>
<organism evidence="2 3">
    <name type="scientific">Zymoseptoria tritici ST99CH_1A5</name>
    <dbReference type="NCBI Taxonomy" id="1276529"/>
    <lineage>
        <taxon>Eukaryota</taxon>
        <taxon>Fungi</taxon>
        <taxon>Dikarya</taxon>
        <taxon>Ascomycota</taxon>
        <taxon>Pezizomycotina</taxon>
        <taxon>Dothideomycetes</taxon>
        <taxon>Dothideomycetidae</taxon>
        <taxon>Mycosphaerellales</taxon>
        <taxon>Mycosphaerellaceae</taxon>
        <taxon>Zymoseptoria</taxon>
    </lineage>
</organism>
<evidence type="ECO:0000259" key="1">
    <source>
        <dbReference type="PROSITE" id="PS50280"/>
    </source>
</evidence>
<evidence type="ECO:0000313" key="2">
    <source>
        <dbReference type="EMBL" id="SMY22669.1"/>
    </source>
</evidence>
<gene>
    <name evidence="2" type="ORF">ZT1A5_G4109</name>
</gene>
<dbReference type="Gene3D" id="2.170.270.10">
    <property type="entry name" value="SET domain"/>
    <property type="match status" value="1"/>
</dbReference>
<dbReference type="AlphaFoldDB" id="A0A1Y6LG96"/>
<dbReference type="CDD" id="cd20071">
    <property type="entry name" value="SET_SMYD"/>
    <property type="match status" value="1"/>
</dbReference>
<dbReference type="PROSITE" id="PS50280">
    <property type="entry name" value="SET"/>
    <property type="match status" value="1"/>
</dbReference>
<dbReference type="PANTHER" id="PTHR47643">
    <property type="entry name" value="TPR DOMAIN PROTEIN (AFU_ORTHOLOGUE AFUA_5G12710)"/>
    <property type="match status" value="1"/>
</dbReference>
<name>A0A1Y6LG96_ZYMTR</name>
<dbReference type="SUPFAM" id="SSF48452">
    <property type="entry name" value="TPR-like"/>
    <property type="match status" value="1"/>
</dbReference>